<dbReference type="Pfam" id="PF05119">
    <property type="entry name" value="Terminase_4"/>
    <property type="match status" value="1"/>
</dbReference>
<evidence type="ECO:0000313" key="3">
    <source>
        <dbReference type="Proteomes" id="UP000184514"/>
    </source>
</evidence>
<dbReference type="STRING" id="696762.PFRI_13240"/>
<dbReference type="AlphaFoldDB" id="A0A1L9NYS9"/>
<comment type="caution">
    <text evidence="2">The sequence shown here is derived from an EMBL/GenBank/DDBJ whole genome shotgun (WGS) entry which is preliminary data.</text>
</comment>
<evidence type="ECO:0000313" key="2">
    <source>
        <dbReference type="EMBL" id="OJI94445.1"/>
    </source>
</evidence>
<dbReference type="RefSeq" id="WP_072629920.1">
    <property type="nucleotide sequence ID" value="NZ_MLCB01000097.1"/>
</dbReference>
<dbReference type="InterPro" id="IPR006448">
    <property type="entry name" value="Phage_term_ssu_P27"/>
</dbReference>
<dbReference type="Proteomes" id="UP000184514">
    <property type="component" value="Unassembled WGS sequence"/>
</dbReference>
<name>A0A1L9NYS9_9RHOB</name>
<organism evidence="2 3">
    <name type="scientific">Planktotalea frisia</name>
    <dbReference type="NCBI Taxonomy" id="696762"/>
    <lineage>
        <taxon>Bacteria</taxon>
        <taxon>Pseudomonadati</taxon>
        <taxon>Pseudomonadota</taxon>
        <taxon>Alphaproteobacteria</taxon>
        <taxon>Rhodobacterales</taxon>
        <taxon>Paracoccaceae</taxon>
        <taxon>Planktotalea</taxon>
    </lineage>
</organism>
<evidence type="ECO:0008006" key="4">
    <source>
        <dbReference type="Google" id="ProtNLM"/>
    </source>
</evidence>
<dbReference type="OrthoDB" id="7595322at2"/>
<gene>
    <name evidence="2" type="ORF">PFRI_13240</name>
</gene>
<dbReference type="EMBL" id="MLCB01000097">
    <property type="protein sequence ID" value="OJI94445.1"/>
    <property type="molecule type" value="Genomic_DNA"/>
</dbReference>
<accession>A0A1L9NYS9</accession>
<protein>
    <recommendedName>
        <fullName evidence="4">Phage terminase, small subunit</fullName>
    </recommendedName>
</protein>
<keyword evidence="3" id="KW-1185">Reference proteome</keyword>
<evidence type="ECO:0000256" key="1">
    <source>
        <dbReference type="SAM" id="MobiDB-lite"/>
    </source>
</evidence>
<feature type="region of interest" description="Disordered" evidence="1">
    <location>
        <begin position="91"/>
        <end position="113"/>
    </location>
</feature>
<reference evidence="2 3" key="1">
    <citation type="submission" date="2016-10" db="EMBL/GenBank/DDBJ databases">
        <title>Genome sequence of Planktotalea frisia SH6-1.</title>
        <authorList>
            <person name="Poehlein A."/>
            <person name="Bakenhus I."/>
            <person name="Voget S."/>
            <person name="Brinkhoff T."/>
            <person name="Simon M."/>
        </authorList>
    </citation>
    <scope>NUCLEOTIDE SEQUENCE [LARGE SCALE GENOMIC DNA]</scope>
    <source>
        <strain evidence="2 3">SH6-1</strain>
    </source>
</reference>
<proteinExistence type="predicted"/>
<sequence>MPDAPTHLSDDAAAWWSRVHQEYALEPHHIRLLTLACEAWDRGQGAREILDAEGLTYLDRFGAPKTRPEVAVERDSRTAFARLLRELDLDLDGPTEAPRAPAILSNRGKADAS</sequence>